<name>A0A8D8KLY4_CULPI</name>
<dbReference type="EMBL" id="HBUE01219956">
    <property type="protein sequence ID" value="CAG6539120.1"/>
    <property type="molecule type" value="Transcribed_RNA"/>
</dbReference>
<accession>A0A8D8KLY4</accession>
<evidence type="ECO:0000256" key="1">
    <source>
        <dbReference type="SAM" id="Phobius"/>
    </source>
</evidence>
<proteinExistence type="predicted"/>
<dbReference type="EMBL" id="HBUE01326536">
    <property type="protein sequence ID" value="CAG6591139.1"/>
    <property type="molecule type" value="Transcribed_RNA"/>
</dbReference>
<reference evidence="2" key="1">
    <citation type="submission" date="2021-05" db="EMBL/GenBank/DDBJ databases">
        <authorList>
            <person name="Alioto T."/>
            <person name="Alioto T."/>
            <person name="Gomez Garrido J."/>
        </authorList>
    </citation>
    <scope>NUCLEOTIDE SEQUENCE</scope>
</reference>
<sequence>MFFSSSLLSSICQHLYKFYKQYLSVRVVISVSSCFLCYFRLCVTLLFVRICYLDSVYWFRFCLVFVLFVSVSEFIVLFAILFDFLFQKAKPTTKLVQEHRFYPISEIVANYLFRYRGSVLFFEIFPSFL</sequence>
<dbReference type="EMBL" id="HBUE01051885">
    <property type="protein sequence ID" value="CAG6464841.1"/>
    <property type="molecule type" value="Transcribed_RNA"/>
</dbReference>
<protein>
    <submittedName>
        <fullName evidence="2">(northern house mosquito) hypothetical protein</fullName>
    </submittedName>
</protein>
<keyword evidence="1" id="KW-0812">Transmembrane</keyword>
<dbReference type="AlphaFoldDB" id="A0A8D8KLY4"/>
<keyword evidence="1" id="KW-0472">Membrane</keyword>
<feature type="transmembrane region" description="Helical" evidence="1">
    <location>
        <begin position="27"/>
        <end position="50"/>
    </location>
</feature>
<keyword evidence="1" id="KW-1133">Transmembrane helix</keyword>
<organism evidence="2">
    <name type="scientific">Culex pipiens</name>
    <name type="common">House mosquito</name>
    <dbReference type="NCBI Taxonomy" id="7175"/>
    <lineage>
        <taxon>Eukaryota</taxon>
        <taxon>Metazoa</taxon>
        <taxon>Ecdysozoa</taxon>
        <taxon>Arthropoda</taxon>
        <taxon>Hexapoda</taxon>
        <taxon>Insecta</taxon>
        <taxon>Pterygota</taxon>
        <taxon>Neoptera</taxon>
        <taxon>Endopterygota</taxon>
        <taxon>Diptera</taxon>
        <taxon>Nematocera</taxon>
        <taxon>Culicoidea</taxon>
        <taxon>Culicidae</taxon>
        <taxon>Culicinae</taxon>
        <taxon>Culicini</taxon>
        <taxon>Culex</taxon>
        <taxon>Culex</taxon>
    </lineage>
</organism>
<dbReference type="EMBL" id="HBUE01219952">
    <property type="protein sequence ID" value="CAG6539119.1"/>
    <property type="molecule type" value="Transcribed_RNA"/>
</dbReference>
<evidence type="ECO:0000313" key="2">
    <source>
        <dbReference type="EMBL" id="CAG6591138.1"/>
    </source>
</evidence>
<dbReference type="EMBL" id="HBUE01051887">
    <property type="protein sequence ID" value="CAG6464843.1"/>
    <property type="molecule type" value="Transcribed_RNA"/>
</dbReference>
<feature type="transmembrane region" description="Helical" evidence="1">
    <location>
        <begin position="56"/>
        <end position="86"/>
    </location>
</feature>
<dbReference type="EMBL" id="HBUE01326532">
    <property type="protein sequence ID" value="CAG6591138.1"/>
    <property type="molecule type" value="Transcribed_RNA"/>
</dbReference>